<dbReference type="CDD" id="cd07186">
    <property type="entry name" value="CofD_like"/>
    <property type="match status" value="1"/>
</dbReference>
<organism evidence="3 4">
    <name type="scientific">Bradyrhizobium valentinum</name>
    <dbReference type="NCBI Taxonomy" id="1518501"/>
    <lineage>
        <taxon>Bacteria</taxon>
        <taxon>Pseudomonadati</taxon>
        <taxon>Pseudomonadota</taxon>
        <taxon>Alphaproteobacteria</taxon>
        <taxon>Hyphomicrobiales</taxon>
        <taxon>Nitrobacteraceae</taxon>
        <taxon>Bradyrhizobium</taxon>
    </lineage>
</organism>
<evidence type="ECO:0000313" key="4">
    <source>
        <dbReference type="Proteomes" id="UP000051913"/>
    </source>
</evidence>
<dbReference type="InterPro" id="IPR002882">
    <property type="entry name" value="CofD"/>
</dbReference>
<dbReference type="GO" id="GO:0043743">
    <property type="term" value="F:LPPG:FO 2-phospho-L-lactate transferase activity"/>
    <property type="evidence" value="ECO:0007669"/>
    <property type="project" value="InterPro"/>
</dbReference>
<evidence type="ECO:0000313" key="3">
    <source>
        <dbReference type="EMBL" id="KRR02170.1"/>
    </source>
</evidence>
<dbReference type="STRING" id="1518501.CQ10_24045"/>
<keyword evidence="2" id="KW-0460">Magnesium</keyword>
<keyword evidence="1 3" id="KW-0808">Transferase</keyword>
<accession>A0A0R3L364</accession>
<dbReference type="AlphaFoldDB" id="A0A0R3L364"/>
<proteinExistence type="inferred from homology"/>
<keyword evidence="4" id="KW-1185">Reference proteome</keyword>
<evidence type="ECO:0000256" key="1">
    <source>
        <dbReference type="ARBA" id="ARBA00022679"/>
    </source>
</evidence>
<comment type="caution">
    <text evidence="3">The sequence shown here is derived from an EMBL/GenBank/DDBJ whole genome shotgun (WGS) entry which is preliminary data.</text>
</comment>
<dbReference type="SUPFAM" id="SSF142338">
    <property type="entry name" value="CofD-like"/>
    <property type="match status" value="1"/>
</dbReference>
<dbReference type="HAMAP" id="MF_01257">
    <property type="entry name" value="CofD"/>
    <property type="match status" value="1"/>
</dbReference>
<dbReference type="EMBL" id="LLXX01000153">
    <property type="protein sequence ID" value="KRR02170.1"/>
    <property type="molecule type" value="Genomic_DNA"/>
</dbReference>
<name>A0A0R3L364_9BRAD</name>
<dbReference type="NCBIfam" id="TIGR01819">
    <property type="entry name" value="F420_cofD"/>
    <property type="match status" value="1"/>
</dbReference>
<dbReference type="Gene3D" id="3.40.50.10680">
    <property type="entry name" value="CofD-like domains"/>
    <property type="match status" value="1"/>
</dbReference>
<dbReference type="Proteomes" id="UP000051913">
    <property type="component" value="Unassembled WGS sequence"/>
</dbReference>
<dbReference type="InterPro" id="IPR010115">
    <property type="entry name" value="FbiA/CofD"/>
</dbReference>
<dbReference type="OrthoDB" id="7466225at2"/>
<dbReference type="PANTHER" id="PTHR43007:SF1">
    <property type="entry name" value="2-PHOSPHO-L-LACTATE TRANSFERASE"/>
    <property type="match status" value="1"/>
</dbReference>
<sequence>MKGPSHLSDEGRVVALCGGVGGAKLALGLQHLLGERLTVVVNVADDFEHLGLHISPDLDTVLYTLGGLSDQQRGWGRSDETWNFMEALKEIGGQTWFSLGDRDMAMHVERTRRRLSGETLTAISIDIARRFGIRSNVLPITNNKLSTIVVSTEGELEFQRYFVGRRCEPAVKQIRFRGAESARLTQEVLQALDADDLRLIILCPSNPYLSIDPMLAVPGTTEKLRAARVPVVAISPIIGGQAIKGPTRKIMDELGLEATNREIARHYAGLIDGLIIDTTDAEGAADLGIDVHLAPTLMTELQSKIALAEHALMFGNSLRTKRKGQEKEPLSGGVS</sequence>
<gene>
    <name evidence="3" type="ORF">CP49_05225</name>
</gene>
<dbReference type="GO" id="GO:0000287">
    <property type="term" value="F:magnesium ion binding"/>
    <property type="evidence" value="ECO:0007669"/>
    <property type="project" value="InterPro"/>
</dbReference>
<protein>
    <submittedName>
        <fullName evidence="3">2-phospho-L-lactate transferase</fullName>
    </submittedName>
</protein>
<reference evidence="3 4" key="1">
    <citation type="submission" date="2014-03" db="EMBL/GenBank/DDBJ databases">
        <title>Bradyrhizobium valentinum sp. nov., isolated from effective nodules of Lupinus mariae-josephae, a lupine endemic of basic-lime soils in Eastern Spain.</title>
        <authorList>
            <person name="Duran D."/>
            <person name="Rey L."/>
            <person name="Navarro A."/>
            <person name="Busquets A."/>
            <person name="Imperial J."/>
            <person name="Ruiz-Argueso T."/>
        </authorList>
    </citation>
    <scope>NUCLEOTIDE SEQUENCE [LARGE SCALE GENOMIC DNA]</scope>
    <source>
        <strain evidence="3 4">LmjM3</strain>
    </source>
</reference>
<dbReference type="Gene3D" id="1.10.8.240">
    <property type="entry name" value="CofD-like domain"/>
    <property type="match status" value="1"/>
</dbReference>
<dbReference type="PANTHER" id="PTHR43007">
    <property type="entry name" value="2-PHOSPHO-L-LACTATE TRANSFERASE"/>
    <property type="match status" value="1"/>
</dbReference>
<dbReference type="RefSeq" id="WP_057853301.1">
    <property type="nucleotide sequence ID" value="NZ_LLXX01000153.1"/>
</dbReference>
<dbReference type="Pfam" id="PF01933">
    <property type="entry name" value="CofD"/>
    <property type="match status" value="1"/>
</dbReference>
<evidence type="ECO:0000256" key="2">
    <source>
        <dbReference type="ARBA" id="ARBA00022842"/>
    </source>
</evidence>
<dbReference type="InterPro" id="IPR038136">
    <property type="entry name" value="CofD-like_dom_sf"/>
</dbReference>